<dbReference type="InterPro" id="IPR036890">
    <property type="entry name" value="HATPase_C_sf"/>
</dbReference>
<protein>
    <submittedName>
        <fullName evidence="3">Histidine kinase</fullName>
    </submittedName>
</protein>
<feature type="domain" description="Signal transduction histidine kinase internal region" evidence="2">
    <location>
        <begin position="156"/>
        <end position="235"/>
    </location>
</feature>
<reference evidence="3 4" key="1">
    <citation type="submission" date="2018-06" db="EMBL/GenBank/DDBJ databases">
        <title>Genomic Encyclopedia of Archaeal and Bacterial Type Strains, Phase II (KMG-II): from individual species to whole genera.</title>
        <authorList>
            <person name="Goeker M."/>
        </authorList>
    </citation>
    <scope>NUCLEOTIDE SEQUENCE [LARGE SCALE GENOMIC DNA]</scope>
    <source>
        <strain evidence="3 4">DSM 23857</strain>
    </source>
</reference>
<evidence type="ECO:0000313" key="3">
    <source>
        <dbReference type="EMBL" id="RAI99409.1"/>
    </source>
</evidence>
<proteinExistence type="predicted"/>
<dbReference type="InterPro" id="IPR050640">
    <property type="entry name" value="Bact_2-comp_sensor_kinase"/>
</dbReference>
<comment type="caution">
    <text evidence="3">The sequence shown here is derived from an EMBL/GenBank/DDBJ whole genome shotgun (WGS) entry which is preliminary data.</text>
</comment>
<keyword evidence="1" id="KW-0472">Membrane</keyword>
<feature type="transmembrane region" description="Helical" evidence="1">
    <location>
        <begin position="46"/>
        <end position="66"/>
    </location>
</feature>
<dbReference type="GO" id="GO:0016020">
    <property type="term" value="C:membrane"/>
    <property type="evidence" value="ECO:0007669"/>
    <property type="project" value="InterPro"/>
</dbReference>
<name>A0A327Q4R0_9BACT</name>
<accession>A0A327Q4R0</accession>
<dbReference type="AlphaFoldDB" id="A0A327Q4R0"/>
<feature type="transmembrane region" description="Helical" evidence="1">
    <location>
        <begin position="73"/>
        <end position="95"/>
    </location>
</feature>
<dbReference type="PANTHER" id="PTHR34220:SF7">
    <property type="entry name" value="SENSOR HISTIDINE KINASE YPDA"/>
    <property type="match status" value="1"/>
</dbReference>
<keyword evidence="1" id="KW-1133">Transmembrane helix</keyword>
<dbReference type="EMBL" id="QLLL01000010">
    <property type="protein sequence ID" value="RAI99409.1"/>
    <property type="molecule type" value="Genomic_DNA"/>
</dbReference>
<evidence type="ECO:0000259" key="2">
    <source>
        <dbReference type="Pfam" id="PF06580"/>
    </source>
</evidence>
<dbReference type="PANTHER" id="PTHR34220">
    <property type="entry name" value="SENSOR HISTIDINE KINASE YPDA"/>
    <property type="match status" value="1"/>
</dbReference>
<dbReference type="RefSeq" id="WP_211324871.1">
    <property type="nucleotide sequence ID" value="NZ_QLLL01000010.1"/>
</dbReference>
<dbReference type="Gene3D" id="3.30.565.10">
    <property type="entry name" value="Histidine kinase-like ATPase, C-terminal domain"/>
    <property type="match status" value="1"/>
</dbReference>
<sequence>MAKLLLSIKSAQIIFGISWLCVTLLNAALLYFWFSANIETAIVDSLIHNILLAFAVMGLSQTLTYYRPKGKYLFVVVTSTTLAIIWVMLSGWVLAKIFEKDLLYTAWLYTAMPITFIYGFILLLAMGIISLLFYETREQQSILARKEEAEKMAREAELFKLRQQLQPHFLFNSLNSINALIAIRPDEARQMVTKLSDFLRGTLKKEDKQWISVDEEIQYLRLYLDIEKVRFRHRLSTEITISEAATGLQIPPMILQPIVENAIKFGLYDTTEAITITIDAWQEDGVLMIAVANPFDSSLNPASKSGTGFGLSSIQRRLYLLFGRQDLLSTTSEGDLFTATIKVPQPQ</sequence>
<dbReference type="Proteomes" id="UP000249547">
    <property type="component" value="Unassembled WGS sequence"/>
</dbReference>
<feature type="transmembrane region" description="Helical" evidence="1">
    <location>
        <begin position="12"/>
        <end position="34"/>
    </location>
</feature>
<feature type="transmembrane region" description="Helical" evidence="1">
    <location>
        <begin position="107"/>
        <end position="134"/>
    </location>
</feature>
<dbReference type="Pfam" id="PF06580">
    <property type="entry name" value="His_kinase"/>
    <property type="match status" value="1"/>
</dbReference>
<organism evidence="3 4">
    <name type="scientific">Chitinophaga skermanii</name>
    <dbReference type="NCBI Taxonomy" id="331697"/>
    <lineage>
        <taxon>Bacteria</taxon>
        <taxon>Pseudomonadati</taxon>
        <taxon>Bacteroidota</taxon>
        <taxon>Chitinophagia</taxon>
        <taxon>Chitinophagales</taxon>
        <taxon>Chitinophagaceae</taxon>
        <taxon>Chitinophaga</taxon>
    </lineage>
</organism>
<keyword evidence="4" id="KW-1185">Reference proteome</keyword>
<evidence type="ECO:0000313" key="4">
    <source>
        <dbReference type="Proteomes" id="UP000249547"/>
    </source>
</evidence>
<gene>
    <name evidence="3" type="ORF">LX64_04543</name>
</gene>
<dbReference type="GO" id="GO:0000155">
    <property type="term" value="F:phosphorelay sensor kinase activity"/>
    <property type="evidence" value="ECO:0007669"/>
    <property type="project" value="InterPro"/>
</dbReference>
<keyword evidence="3" id="KW-0808">Transferase</keyword>
<dbReference type="SUPFAM" id="SSF55874">
    <property type="entry name" value="ATPase domain of HSP90 chaperone/DNA topoisomerase II/histidine kinase"/>
    <property type="match status" value="1"/>
</dbReference>
<keyword evidence="3" id="KW-0418">Kinase</keyword>
<keyword evidence="1" id="KW-0812">Transmembrane</keyword>
<evidence type="ECO:0000256" key="1">
    <source>
        <dbReference type="SAM" id="Phobius"/>
    </source>
</evidence>
<dbReference type="InterPro" id="IPR010559">
    <property type="entry name" value="Sig_transdc_His_kin_internal"/>
</dbReference>